<feature type="transmembrane region" description="Helical" evidence="10">
    <location>
        <begin position="240"/>
        <end position="262"/>
    </location>
</feature>
<dbReference type="Pfam" id="PF02366">
    <property type="entry name" value="PMT"/>
    <property type="match status" value="2"/>
</dbReference>
<dbReference type="GO" id="GO:0005886">
    <property type="term" value="C:plasma membrane"/>
    <property type="evidence" value="ECO:0007669"/>
    <property type="project" value="UniProtKB-SubCell"/>
</dbReference>
<dbReference type="AlphaFoldDB" id="A0A3P5X0F2"/>
<feature type="transmembrane region" description="Helical" evidence="10">
    <location>
        <begin position="460"/>
        <end position="477"/>
    </location>
</feature>
<evidence type="ECO:0000256" key="8">
    <source>
        <dbReference type="ARBA" id="ARBA00023136"/>
    </source>
</evidence>
<feature type="transmembrane region" description="Helical" evidence="10">
    <location>
        <begin position="321"/>
        <end position="342"/>
    </location>
</feature>
<feature type="transmembrane region" description="Helical" evidence="10">
    <location>
        <begin position="436"/>
        <end position="453"/>
    </location>
</feature>
<dbReference type="EC" id="2.4.1.-" evidence="10"/>
<comment type="subcellular location">
    <subcellularLocation>
        <location evidence="10">Cell membrane</location>
    </subcellularLocation>
    <subcellularLocation>
        <location evidence="1">Endomembrane system</location>
        <topology evidence="1">Multi-pass membrane protein</topology>
    </subcellularLocation>
</comment>
<keyword evidence="5 10" id="KW-0808">Transferase</keyword>
<comment type="pathway">
    <text evidence="2 10">Protein modification; protein glycosylation.</text>
</comment>
<evidence type="ECO:0000256" key="5">
    <source>
        <dbReference type="ARBA" id="ARBA00022679"/>
    </source>
</evidence>
<dbReference type="InterPro" id="IPR003342">
    <property type="entry name" value="ArnT-like_N"/>
</dbReference>
<dbReference type="PANTHER" id="PTHR10050:SF46">
    <property type="entry name" value="PROTEIN O-MANNOSYL-TRANSFERASE 2"/>
    <property type="match status" value="1"/>
</dbReference>
<feature type="transmembrane region" description="Helical" evidence="10">
    <location>
        <begin position="519"/>
        <end position="541"/>
    </location>
</feature>
<gene>
    <name evidence="14" type="primary">pmt</name>
    <name evidence="14" type="ORF">PSET11_02017</name>
</gene>
<evidence type="ECO:0000259" key="12">
    <source>
        <dbReference type="Pfam" id="PF02366"/>
    </source>
</evidence>
<feature type="transmembrane region" description="Helical" evidence="10">
    <location>
        <begin position="61"/>
        <end position="80"/>
    </location>
</feature>
<dbReference type="Proteomes" id="UP000280861">
    <property type="component" value="Unassembled WGS sequence"/>
</dbReference>
<evidence type="ECO:0000256" key="3">
    <source>
        <dbReference type="ARBA" id="ARBA00007222"/>
    </source>
</evidence>
<feature type="domain" description="Protein O-mannosyl-transferase C-terminal four TM" evidence="13">
    <location>
        <begin position="371"/>
        <end position="560"/>
    </location>
</feature>
<protein>
    <recommendedName>
        <fullName evidence="9 10">Polyprenol-phosphate-mannose--protein mannosyltransferase</fullName>
        <ecNumber evidence="10">2.4.1.-</ecNumber>
    </recommendedName>
</protein>
<dbReference type="InterPro" id="IPR032421">
    <property type="entry name" value="PMT_4TMC"/>
</dbReference>
<keyword evidence="6 10" id="KW-0812">Transmembrane</keyword>
<evidence type="ECO:0000313" key="14">
    <source>
        <dbReference type="EMBL" id="VDC27734.1"/>
    </source>
</evidence>
<evidence type="ECO:0000313" key="15">
    <source>
        <dbReference type="Proteomes" id="UP000280861"/>
    </source>
</evidence>
<evidence type="ECO:0000256" key="1">
    <source>
        <dbReference type="ARBA" id="ARBA00004127"/>
    </source>
</evidence>
<dbReference type="InterPro" id="IPR027005">
    <property type="entry name" value="PMT-like"/>
</dbReference>
<feature type="domain" description="ArnT-like N-terminal" evidence="12">
    <location>
        <begin position="262"/>
        <end position="300"/>
    </location>
</feature>
<dbReference type="GO" id="GO:0012505">
    <property type="term" value="C:endomembrane system"/>
    <property type="evidence" value="ECO:0007669"/>
    <property type="project" value="UniProtKB-SubCell"/>
</dbReference>
<comment type="function">
    <text evidence="10">Protein O-mannosyltransferase that catalyzes the transfer of a single mannose residue from a polyprenol phospho-mannosyl lipidic donor to the hydroxyl group of selected serine and threonine residues in acceptor proteins.</text>
</comment>
<dbReference type="RefSeq" id="WP_124091937.1">
    <property type="nucleotide sequence ID" value="NZ_CBCRYA010000007.1"/>
</dbReference>
<evidence type="ECO:0000256" key="7">
    <source>
        <dbReference type="ARBA" id="ARBA00022989"/>
    </source>
</evidence>
<keyword evidence="8 10" id="KW-0472">Membrane</keyword>
<keyword evidence="10" id="KW-1003">Cell membrane</keyword>
<sequence length="561" mass="62514">MTQTPTRPAAASDPVPAEGRPPRTARPWVARPTEAFTDEALRRRLLGSIQDWRAYPLSLRLWFIAVPVFTAVVAGILRFVRLGSPPKLVFDETYYVKDAYSFLQSGYERNWPDKANDAFNAGDPTVILNTPEYVVHPPVGKWMIAAGMWLFGSDNPFGWRFAAALTGTLSVLLISLIALKLFRSLPLAGAAGLLLAVDGHHLVMSRTSLLDIFLMFWVLAAFGALLMDRDDGRRRLAARLAAAAAKVGGPPSALLLSGPWLGVRWWRVAAGVCLGLAVGTKWSGLFFLAGFGLLTVFWDLSARRIAGIRGWISGGITKDGLPAFISIVPVAAVVYAATWIGWFRSDDAYFRRWAQSNPSAECGWLPDAVRSLAHYHLEAYKFHQGLSSEHPYEANAWSWLVMGRPTSFFYESPAQGTEGCTVEKCTSAILSVGNPLIWWAAAISLVVLLFWWAGRRDWRAGAIVAGVAVGYLPWFMYPDRTMFFFYAISFEPFLVLALVYCLGLVLGRANDPPWRRRSGLYLVAMFLVVALLLSAFFYPVWAAEIIPYDQWRIRMWMPSWI</sequence>
<evidence type="ECO:0000256" key="4">
    <source>
        <dbReference type="ARBA" id="ARBA00022676"/>
    </source>
</evidence>
<accession>A0A3P5X0F2</accession>
<reference evidence="14 15" key="1">
    <citation type="submission" date="2018-11" db="EMBL/GenBank/DDBJ databases">
        <authorList>
            <person name="Criscuolo A."/>
        </authorList>
    </citation>
    <scope>NUCLEOTIDE SEQUENCE [LARGE SCALE GENOMIC DNA]</scope>
    <source>
        <strain evidence="14">AT11b</strain>
    </source>
</reference>
<name>A0A3P5X0F2_9MICC</name>
<proteinExistence type="inferred from homology"/>
<dbReference type="OrthoDB" id="9776737at2"/>
<keyword evidence="4 10" id="KW-0328">Glycosyltransferase</keyword>
<keyword evidence="7 10" id="KW-1133">Transmembrane helix</keyword>
<evidence type="ECO:0000259" key="13">
    <source>
        <dbReference type="Pfam" id="PF16192"/>
    </source>
</evidence>
<evidence type="ECO:0000256" key="9">
    <source>
        <dbReference type="ARBA" id="ARBA00093617"/>
    </source>
</evidence>
<keyword evidence="15" id="KW-1185">Reference proteome</keyword>
<evidence type="ECO:0000256" key="10">
    <source>
        <dbReference type="RuleBase" id="RU367007"/>
    </source>
</evidence>
<feature type="transmembrane region" description="Helical" evidence="10">
    <location>
        <begin position="157"/>
        <end position="178"/>
    </location>
</feature>
<evidence type="ECO:0000256" key="2">
    <source>
        <dbReference type="ARBA" id="ARBA00004922"/>
    </source>
</evidence>
<dbReference type="PANTHER" id="PTHR10050">
    <property type="entry name" value="DOLICHYL-PHOSPHATE-MANNOSE--PROTEIN MANNOSYLTRANSFERASE"/>
    <property type="match status" value="1"/>
</dbReference>
<evidence type="ECO:0000256" key="6">
    <source>
        <dbReference type="ARBA" id="ARBA00022692"/>
    </source>
</evidence>
<feature type="transmembrane region" description="Helical" evidence="10">
    <location>
        <begin position="483"/>
        <end position="507"/>
    </location>
</feature>
<dbReference type="UniPathway" id="UPA00378"/>
<evidence type="ECO:0000256" key="11">
    <source>
        <dbReference type="SAM" id="MobiDB-lite"/>
    </source>
</evidence>
<feature type="transmembrane region" description="Helical" evidence="10">
    <location>
        <begin position="209"/>
        <end position="228"/>
    </location>
</feature>
<dbReference type="EMBL" id="UXAU01000026">
    <property type="protein sequence ID" value="VDC27734.1"/>
    <property type="molecule type" value="Genomic_DNA"/>
</dbReference>
<comment type="similarity">
    <text evidence="3 10">Belongs to the glycosyltransferase 39 family.</text>
</comment>
<feature type="transmembrane region" description="Helical" evidence="10">
    <location>
        <begin position="282"/>
        <end position="300"/>
    </location>
</feature>
<feature type="region of interest" description="Disordered" evidence="11">
    <location>
        <begin position="1"/>
        <end position="27"/>
    </location>
</feature>
<feature type="transmembrane region" description="Helical" evidence="10">
    <location>
        <begin position="185"/>
        <end position="203"/>
    </location>
</feature>
<feature type="domain" description="ArnT-like N-terminal" evidence="12">
    <location>
        <begin position="71"/>
        <end position="227"/>
    </location>
</feature>
<dbReference type="Pfam" id="PF16192">
    <property type="entry name" value="PMT_4TMC"/>
    <property type="match status" value="1"/>
</dbReference>
<organism evidence="14 15">
    <name type="scientific">Arthrobacter ulcerisalmonis</name>
    <dbReference type="NCBI Taxonomy" id="2483813"/>
    <lineage>
        <taxon>Bacteria</taxon>
        <taxon>Bacillati</taxon>
        <taxon>Actinomycetota</taxon>
        <taxon>Actinomycetes</taxon>
        <taxon>Micrococcales</taxon>
        <taxon>Micrococcaceae</taxon>
        <taxon>Arthrobacter</taxon>
    </lineage>
</organism>
<dbReference type="GO" id="GO:0004169">
    <property type="term" value="F:dolichyl-phosphate-mannose-protein mannosyltransferase activity"/>
    <property type="evidence" value="ECO:0007669"/>
    <property type="project" value="UniProtKB-UniRule"/>
</dbReference>